<organism evidence="10 11">
    <name type="scientific">Exophiala spinifera</name>
    <dbReference type="NCBI Taxonomy" id="91928"/>
    <lineage>
        <taxon>Eukaryota</taxon>
        <taxon>Fungi</taxon>
        <taxon>Dikarya</taxon>
        <taxon>Ascomycota</taxon>
        <taxon>Pezizomycotina</taxon>
        <taxon>Eurotiomycetes</taxon>
        <taxon>Chaetothyriomycetidae</taxon>
        <taxon>Chaetothyriales</taxon>
        <taxon>Herpotrichiellaceae</taxon>
        <taxon>Exophiala</taxon>
    </lineage>
</organism>
<keyword evidence="8" id="KW-0496">Mitochondrion</keyword>
<dbReference type="InterPro" id="IPR004217">
    <property type="entry name" value="Tim10-like"/>
</dbReference>
<dbReference type="SUPFAM" id="SSF144122">
    <property type="entry name" value="Tim10-like"/>
    <property type="match status" value="1"/>
</dbReference>
<evidence type="ECO:0000256" key="5">
    <source>
        <dbReference type="ARBA" id="ARBA00023010"/>
    </source>
</evidence>
<comment type="subcellular location">
    <subcellularLocation>
        <location evidence="1 8">Mitochondrion inner membrane</location>
        <topology evidence="1 8">Peripheral membrane protein</topology>
        <orientation evidence="1 8">Intermembrane side</orientation>
    </subcellularLocation>
</comment>
<evidence type="ECO:0000259" key="9">
    <source>
        <dbReference type="Pfam" id="PF02953"/>
    </source>
</evidence>
<evidence type="ECO:0000313" key="11">
    <source>
        <dbReference type="Proteomes" id="UP000053328"/>
    </source>
</evidence>
<evidence type="ECO:0000256" key="4">
    <source>
        <dbReference type="ARBA" id="ARBA00022927"/>
    </source>
</evidence>
<dbReference type="HOGENOM" id="CLU_141397_1_0_1"/>
<keyword evidence="11" id="KW-1185">Reference proteome</keyword>
<keyword evidence="5 8" id="KW-0811">Translocation</keyword>
<keyword evidence="3 8" id="KW-0999">Mitochondrion inner membrane</keyword>
<comment type="domain">
    <text evidence="8">The twin CX3C motif contains 4 conserved Cys residues that form 2 disulfide bonds in the mitochondrial intermembrane space.</text>
</comment>
<protein>
    <recommendedName>
        <fullName evidence="8">Mitochondrial import inner membrane translocase subunit</fullName>
    </recommendedName>
</protein>
<evidence type="ECO:0000256" key="3">
    <source>
        <dbReference type="ARBA" id="ARBA00022792"/>
    </source>
</evidence>
<dbReference type="RefSeq" id="XP_016236846.1">
    <property type="nucleotide sequence ID" value="XM_016378169.1"/>
</dbReference>
<proteinExistence type="inferred from homology"/>
<keyword evidence="3 8" id="KW-0472">Membrane</keyword>
<comment type="similarity">
    <text evidence="2 8">Belongs to the small Tim family.</text>
</comment>
<dbReference type="Pfam" id="PF02953">
    <property type="entry name" value="zf-Tim10_DDP"/>
    <property type="match status" value="1"/>
</dbReference>
<gene>
    <name evidence="10" type="ORF">PV08_03818</name>
</gene>
<comment type="function">
    <text evidence="8">Mitochondrial intermembrane chaperone that participates in the import and insertion of some multi-pass transmembrane proteins into the mitochondrial inner membrane. Also required for the transfer of beta-barrel precursors from the TOM complex to the sorting and assembly machinery (SAM complex) of the outer membrane. Acts as a chaperone-like protein that protects the hydrophobic precursors from aggregation and guide them through the mitochondrial intermembrane space.</text>
</comment>
<dbReference type="Gene3D" id="1.10.287.810">
    <property type="entry name" value="Mitochondrial import inner membrane translocase subunit tim13 like domains"/>
    <property type="match status" value="1"/>
</dbReference>
<dbReference type="Proteomes" id="UP000053328">
    <property type="component" value="Unassembled WGS sequence"/>
</dbReference>
<dbReference type="AlphaFoldDB" id="A0A0D2BDE2"/>
<comment type="subunit">
    <text evidence="8">Heterohexamer.</text>
</comment>
<evidence type="ECO:0000256" key="2">
    <source>
        <dbReference type="ARBA" id="ARBA00006720"/>
    </source>
</evidence>
<dbReference type="OrthoDB" id="344165at2759"/>
<evidence type="ECO:0000256" key="7">
    <source>
        <dbReference type="ARBA" id="ARBA00023186"/>
    </source>
</evidence>
<name>A0A0D2BDE2_9EURO</name>
<evidence type="ECO:0000256" key="8">
    <source>
        <dbReference type="RuleBase" id="RU367043"/>
    </source>
</evidence>
<dbReference type="GO" id="GO:0015031">
    <property type="term" value="P:protein transport"/>
    <property type="evidence" value="ECO:0007669"/>
    <property type="project" value="UniProtKB-KW"/>
</dbReference>
<dbReference type="EMBL" id="KN847494">
    <property type="protein sequence ID" value="KIW16630.1"/>
    <property type="molecule type" value="Genomic_DNA"/>
</dbReference>
<evidence type="ECO:0000256" key="6">
    <source>
        <dbReference type="ARBA" id="ARBA00023157"/>
    </source>
</evidence>
<reference evidence="10 11" key="1">
    <citation type="submission" date="2015-01" db="EMBL/GenBank/DDBJ databases">
        <title>The Genome Sequence of Exophiala spinifera CBS89968.</title>
        <authorList>
            <consortium name="The Broad Institute Genomics Platform"/>
            <person name="Cuomo C."/>
            <person name="de Hoog S."/>
            <person name="Gorbushina A."/>
            <person name="Stielow B."/>
            <person name="Teixiera M."/>
            <person name="Abouelleil A."/>
            <person name="Chapman S.B."/>
            <person name="Priest M."/>
            <person name="Young S.K."/>
            <person name="Wortman J."/>
            <person name="Nusbaum C."/>
            <person name="Birren B."/>
        </authorList>
    </citation>
    <scope>NUCLEOTIDE SEQUENCE [LARGE SCALE GENOMIC DNA]</scope>
    <source>
        <strain evidence="10 11">CBS 89968</strain>
    </source>
</reference>
<dbReference type="VEuPathDB" id="FungiDB:PV08_03818"/>
<accession>A0A0D2BDE2</accession>
<keyword evidence="7 8" id="KW-0143">Chaperone</keyword>
<evidence type="ECO:0000313" key="10">
    <source>
        <dbReference type="EMBL" id="KIW16630.1"/>
    </source>
</evidence>
<evidence type="ECO:0000256" key="1">
    <source>
        <dbReference type="ARBA" id="ARBA00004137"/>
    </source>
</evidence>
<dbReference type="GeneID" id="27330901"/>
<dbReference type="InterPro" id="IPR035427">
    <property type="entry name" value="Tim10-like_dom_sf"/>
</dbReference>
<dbReference type="STRING" id="91928.A0A0D2BDE2"/>
<keyword evidence="6 8" id="KW-1015">Disulfide bond</keyword>
<dbReference type="GO" id="GO:0005743">
    <property type="term" value="C:mitochondrial inner membrane"/>
    <property type="evidence" value="ECO:0007669"/>
    <property type="project" value="UniProtKB-SubCell"/>
</dbReference>
<keyword evidence="8" id="KW-0813">Transport</keyword>
<sequence>MDDDINVSAEDLQHLSNAEKQQLQTFIQTESQRSSIQKTVHELTEMCFKKCITGSISSGKLASKEESCMSNCVNRFMDSNLAVLQHLEKLRAQQ</sequence>
<keyword evidence="4 8" id="KW-0653">Protein transport</keyword>
<feature type="domain" description="Tim10-like" evidence="9">
    <location>
        <begin position="26"/>
        <end position="88"/>
    </location>
</feature>